<reference evidence="1" key="2">
    <citation type="journal article" date="2015" name="Data Brief">
        <title>Shoot transcriptome of the giant reed, Arundo donax.</title>
        <authorList>
            <person name="Barrero R.A."/>
            <person name="Guerrero F.D."/>
            <person name="Moolhuijzen P."/>
            <person name="Goolsby J.A."/>
            <person name="Tidwell J."/>
            <person name="Bellgard S.E."/>
            <person name="Bellgard M.I."/>
        </authorList>
    </citation>
    <scope>NUCLEOTIDE SEQUENCE</scope>
    <source>
        <tissue evidence="1">Shoot tissue taken approximately 20 cm above the soil surface</tissue>
    </source>
</reference>
<organism evidence="1">
    <name type="scientific">Arundo donax</name>
    <name type="common">Giant reed</name>
    <name type="synonym">Donax arundinaceus</name>
    <dbReference type="NCBI Taxonomy" id="35708"/>
    <lineage>
        <taxon>Eukaryota</taxon>
        <taxon>Viridiplantae</taxon>
        <taxon>Streptophyta</taxon>
        <taxon>Embryophyta</taxon>
        <taxon>Tracheophyta</taxon>
        <taxon>Spermatophyta</taxon>
        <taxon>Magnoliopsida</taxon>
        <taxon>Liliopsida</taxon>
        <taxon>Poales</taxon>
        <taxon>Poaceae</taxon>
        <taxon>PACMAD clade</taxon>
        <taxon>Arundinoideae</taxon>
        <taxon>Arundineae</taxon>
        <taxon>Arundo</taxon>
    </lineage>
</organism>
<sequence length="38" mass="4365">MASRRGPVLPRLRWQVLGAAPFQECCSAYHGIQQFNFE</sequence>
<protein>
    <submittedName>
        <fullName evidence="1">Uncharacterized protein</fullName>
    </submittedName>
</protein>
<reference evidence="1" key="1">
    <citation type="submission" date="2014-09" db="EMBL/GenBank/DDBJ databases">
        <authorList>
            <person name="Magalhaes I.L.F."/>
            <person name="Oliveira U."/>
            <person name="Santos F.R."/>
            <person name="Vidigal T.H.D.A."/>
            <person name="Brescovit A.D."/>
            <person name="Santos A.J."/>
        </authorList>
    </citation>
    <scope>NUCLEOTIDE SEQUENCE</scope>
    <source>
        <tissue evidence="1">Shoot tissue taken approximately 20 cm above the soil surface</tissue>
    </source>
</reference>
<dbReference type="EMBL" id="GBRH01230833">
    <property type="protein sequence ID" value="JAD67062.1"/>
    <property type="molecule type" value="Transcribed_RNA"/>
</dbReference>
<dbReference type="AlphaFoldDB" id="A0A0A9C6D2"/>
<name>A0A0A9C6D2_ARUDO</name>
<proteinExistence type="predicted"/>
<evidence type="ECO:0000313" key="1">
    <source>
        <dbReference type="EMBL" id="JAD67062.1"/>
    </source>
</evidence>
<accession>A0A0A9C6D2</accession>